<dbReference type="PANTHER" id="PTHR16461:SF5">
    <property type="entry name" value="TOLL-INTERACTING PROTEIN"/>
    <property type="match status" value="1"/>
</dbReference>
<accession>A0A1E4TIL9</accession>
<dbReference type="GO" id="GO:0031624">
    <property type="term" value="F:ubiquitin conjugating enzyme binding"/>
    <property type="evidence" value="ECO:0007669"/>
    <property type="project" value="TreeGrafter"/>
</dbReference>
<keyword evidence="3" id="KW-1185">Reference proteome</keyword>
<evidence type="ECO:0000313" key="2">
    <source>
        <dbReference type="EMBL" id="ODV91579.1"/>
    </source>
</evidence>
<dbReference type="GO" id="GO:0043130">
    <property type="term" value="F:ubiquitin binding"/>
    <property type="evidence" value="ECO:0007669"/>
    <property type="project" value="TreeGrafter"/>
</dbReference>
<dbReference type="PANTHER" id="PTHR16461">
    <property type="entry name" value="TOLL-INTERACTING PROTEIN"/>
    <property type="match status" value="1"/>
</dbReference>
<proteinExistence type="predicted"/>
<gene>
    <name evidence="2" type="ORF">CANCADRAFT_73015</name>
</gene>
<sequence length="288" mass="32009">MGDKNEETPDLKKTLKDAFPDAPDEVVRAVAIACQGSQEWGFYGMLAYGDKNFVAPAPPVDTAKDEEIARQLAEQYGGQGGRPRVPRPHRGGPPRGPAPTGTVNAATKERSFLDDDLPEIRENLTKGFKDTRTKVNTWVENLRKKLDGEEDDSSQYDSYGSRRYGQGQGRPARRRRGGYDDDHRMLDDDFDRLAMRDDFEDNDDVPPPRPPRPASEEKGDVSVSGGVTATTSSSTPKLEASKKSWEPLNVVAPEPEDAFLIEEDDDKEDEKVDDKTKTGKSEHDDQID</sequence>
<dbReference type="AlphaFoldDB" id="A0A1E4TIL9"/>
<reference evidence="3" key="1">
    <citation type="submission" date="2016-02" db="EMBL/GenBank/DDBJ databases">
        <title>Comparative genomics of biotechnologically important yeasts.</title>
        <authorList>
            <consortium name="DOE Joint Genome Institute"/>
            <person name="Riley R."/>
            <person name="Haridas S."/>
            <person name="Wolfe K.H."/>
            <person name="Lopes M.R."/>
            <person name="Hittinger C.T."/>
            <person name="Goker M."/>
            <person name="Salamov A."/>
            <person name="Wisecaver J."/>
            <person name="Long T.M."/>
            <person name="Aerts A.L."/>
            <person name="Barry K."/>
            <person name="Choi C."/>
            <person name="Clum A."/>
            <person name="Coughlan A.Y."/>
            <person name="Deshpande S."/>
            <person name="Douglass A.P."/>
            <person name="Hanson S.J."/>
            <person name="Klenk H.-P."/>
            <person name="Labutti K."/>
            <person name="Lapidus A."/>
            <person name="Lindquist E."/>
            <person name="Lipzen A."/>
            <person name="Meier-Kolthoff J.P."/>
            <person name="Ohm R.A."/>
            <person name="Otillar R.P."/>
            <person name="Pangilinan J."/>
            <person name="Peng Y."/>
            <person name="Rokas A."/>
            <person name="Rosa C.A."/>
            <person name="Scheuner C."/>
            <person name="Sibirny A.A."/>
            <person name="Slot J.C."/>
            <person name="Stielow J.B."/>
            <person name="Sun H."/>
            <person name="Kurtzman C.P."/>
            <person name="Blackwell M."/>
            <person name="Jeffries T.W."/>
            <person name="Grigoriev I.V."/>
        </authorList>
    </citation>
    <scope>NUCLEOTIDE SEQUENCE [LARGE SCALE GENOMIC DNA]</scope>
    <source>
        <strain evidence="3">NRRL Y-17796</strain>
    </source>
</reference>
<feature type="compositionally biased region" description="Basic and acidic residues" evidence="1">
    <location>
        <begin position="177"/>
        <end position="197"/>
    </location>
</feature>
<feature type="region of interest" description="Disordered" evidence="1">
    <location>
        <begin position="71"/>
        <end position="288"/>
    </location>
</feature>
<name>A0A1E4TIL9_9ASCO</name>
<organism evidence="2 3">
    <name type="scientific">Tortispora caseinolytica NRRL Y-17796</name>
    <dbReference type="NCBI Taxonomy" id="767744"/>
    <lineage>
        <taxon>Eukaryota</taxon>
        <taxon>Fungi</taxon>
        <taxon>Dikarya</taxon>
        <taxon>Ascomycota</taxon>
        <taxon>Saccharomycotina</taxon>
        <taxon>Trigonopsidomycetes</taxon>
        <taxon>Trigonopsidales</taxon>
        <taxon>Trigonopsidaceae</taxon>
        <taxon>Tortispora</taxon>
    </lineage>
</organism>
<evidence type="ECO:0008006" key="4">
    <source>
        <dbReference type="Google" id="ProtNLM"/>
    </source>
</evidence>
<feature type="compositionally biased region" description="Acidic residues" evidence="1">
    <location>
        <begin position="254"/>
        <end position="268"/>
    </location>
</feature>
<feature type="compositionally biased region" description="Low complexity" evidence="1">
    <location>
        <begin position="221"/>
        <end position="235"/>
    </location>
</feature>
<feature type="compositionally biased region" description="Basic and acidic residues" evidence="1">
    <location>
        <begin position="269"/>
        <end position="288"/>
    </location>
</feature>
<protein>
    <recommendedName>
        <fullName evidence="4">CUE domain-containing protein</fullName>
    </recommendedName>
</protein>
<evidence type="ECO:0000313" key="3">
    <source>
        <dbReference type="Proteomes" id="UP000095023"/>
    </source>
</evidence>
<dbReference type="GO" id="GO:0006511">
    <property type="term" value="P:ubiquitin-dependent protein catabolic process"/>
    <property type="evidence" value="ECO:0007669"/>
    <property type="project" value="TreeGrafter"/>
</dbReference>
<dbReference type="OrthoDB" id="9942608at2759"/>
<feature type="compositionally biased region" description="Basic and acidic residues" evidence="1">
    <location>
        <begin position="107"/>
        <end position="133"/>
    </location>
</feature>
<evidence type="ECO:0000256" key="1">
    <source>
        <dbReference type="SAM" id="MobiDB-lite"/>
    </source>
</evidence>
<dbReference type="GO" id="GO:0005737">
    <property type="term" value="C:cytoplasm"/>
    <property type="evidence" value="ECO:0007669"/>
    <property type="project" value="TreeGrafter"/>
</dbReference>
<dbReference type="EMBL" id="KV453841">
    <property type="protein sequence ID" value="ODV91579.1"/>
    <property type="molecule type" value="Genomic_DNA"/>
</dbReference>
<dbReference type="Proteomes" id="UP000095023">
    <property type="component" value="Unassembled WGS sequence"/>
</dbReference>